<proteinExistence type="predicted"/>
<dbReference type="Proteomes" id="UP000186455">
    <property type="component" value="Unassembled WGS sequence"/>
</dbReference>
<organism evidence="2 3">
    <name type="scientific">Streptomyces uncialis</name>
    <dbReference type="NCBI Taxonomy" id="1048205"/>
    <lineage>
        <taxon>Bacteria</taxon>
        <taxon>Bacillati</taxon>
        <taxon>Actinomycetota</taxon>
        <taxon>Actinomycetes</taxon>
        <taxon>Kitasatosporales</taxon>
        <taxon>Streptomycetaceae</taxon>
        <taxon>Streptomyces</taxon>
    </lineage>
</organism>
<reference evidence="2 3" key="1">
    <citation type="submission" date="2015-06" db="EMBL/GenBank/DDBJ databases">
        <title>Cloning and characterization of the uncialamcin biosynthetic gene cluster.</title>
        <authorList>
            <person name="Yan X."/>
            <person name="Huang T."/>
            <person name="Ge H."/>
            <person name="Shen B."/>
        </authorList>
    </citation>
    <scope>NUCLEOTIDE SEQUENCE [LARGE SCALE GENOMIC DNA]</scope>
    <source>
        <strain evidence="2 3">DCA2648</strain>
    </source>
</reference>
<feature type="region of interest" description="Disordered" evidence="1">
    <location>
        <begin position="40"/>
        <end position="60"/>
    </location>
</feature>
<keyword evidence="3" id="KW-1185">Reference proteome</keyword>
<evidence type="ECO:0000313" key="2">
    <source>
        <dbReference type="EMBL" id="OKH91526.1"/>
    </source>
</evidence>
<dbReference type="EMBL" id="LFBV01000009">
    <property type="protein sequence ID" value="OKH91526.1"/>
    <property type="molecule type" value="Genomic_DNA"/>
</dbReference>
<protein>
    <submittedName>
        <fullName evidence="2">Uncharacterized protein</fullName>
    </submittedName>
</protein>
<name>A0A1Q4V150_9ACTN</name>
<sequence length="60" mass="6886">MRICARCDRQIQGHEAYEEQHWPSMSGPGRVAYRHAVDCQRRPPPTQTAPTQYRGYGRAG</sequence>
<dbReference type="AlphaFoldDB" id="A0A1Q4V150"/>
<dbReference type="STRING" id="1048205.AB852_28640"/>
<evidence type="ECO:0000313" key="3">
    <source>
        <dbReference type="Proteomes" id="UP000186455"/>
    </source>
</evidence>
<gene>
    <name evidence="2" type="ORF">AB852_28640</name>
</gene>
<evidence type="ECO:0000256" key="1">
    <source>
        <dbReference type="SAM" id="MobiDB-lite"/>
    </source>
</evidence>
<accession>A0A1Q4V150</accession>
<comment type="caution">
    <text evidence="2">The sequence shown here is derived from an EMBL/GenBank/DDBJ whole genome shotgun (WGS) entry which is preliminary data.</text>
</comment>